<evidence type="ECO:0000313" key="2">
    <source>
        <dbReference type="Proteomes" id="UP000533637"/>
    </source>
</evidence>
<keyword evidence="2" id="KW-1185">Reference proteome</keyword>
<sequence>MQIISWFEKLMRMRNPHFSLSKNITNYTLMLFILHLFFCKVRGSIISLLGGKIVWSLFLEKNVSLYYLRNMKIGKMVLIEKGSIISAMHPGSLCIGDSVKISAYSTIHVSKNLQDITGHIKIGNEVGIGEFANLGGAGGLEIGHNCIIGAYFSCHPENHNFENHDKLIKHQGVSRKGIVIGDNCWIGAKVTILDGVRIGNSCVIAAGAVVKGEFPDHCVIAGVPARVIRKY</sequence>
<gene>
    <name evidence="1" type="ORF">GGQ57_004017</name>
</gene>
<dbReference type="CDD" id="cd04647">
    <property type="entry name" value="LbH_MAT_like"/>
    <property type="match status" value="1"/>
</dbReference>
<dbReference type="Proteomes" id="UP000533637">
    <property type="component" value="Unassembled WGS sequence"/>
</dbReference>
<dbReference type="Gene3D" id="2.160.10.10">
    <property type="entry name" value="Hexapeptide repeat proteins"/>
    <property type="match status" value="2"/>
</dbReference>
<comment type="caution">
    <text evidence="1">The sequence shown here is derived from an EMBL/GenBank/DDBJ whole genome shotgun (WGS) entry which is preliminary data.</text>
</comment>
<protein>
    <submittedName>
        <fullName evidence="1">Acetyltransferase-like isoleucine patch superfamily enzyme</fullName>
    </submittedName>
</protein>
<name>A0ABR6KRF6_9BACT</name>
<dbReference type="SUPFAM" id="SSF51161">
    <property type="entry name" value="Trimeric LpxA-like enzymes"/>
    <property type="match status" value="1"/>
</dbReference>
<dbReference type="RefSeq" id="WP_183671880.1">
    <property type="nucleotide sequence ID" value="NZ_BMPB01000011.1"/>
</dbReference>
<dbReference type="PANTHER" id="PTHR23416:SF78">
    <property type="entry name" value="LIPOPOLYSACCHARIDE BIOSYNTHESIS O-ACETYL TRANSFERASE WBBJ-RELATED"/>
    <property type="match status" value="1"/>
</dbReference>
<proteinExistence type="predicted"/>
<dbReference type="InterPro" id="IPR051159">
    <property type="entry name" value="Hexapeptide_acetyltransf"/>
</dbReference>
<organism evidence="1 2">
    <name type="scientific">Parabacteroides faecis</name>
    <dbReference type="NCBI Taxonomy" id="1217282"/>
    <lineage>
        <taxon>Bacteria</taxon>
        <taxon>Pseudomonadati</taxon>
        <taxon>Bacteroidota</taxon>
        <taxon>Bacteroidia</taxon>
        <taxon>Bacteroidales</taxon>
        <taxon>Tannerellaceae</taxon>
        <taxon>Parabacteroides</taxon>
    </lineage>
</organism>
<dbReference type="EMBL" id="JACHOC010000008">
    <property type="protein sequence ID" value="MBB4624093.1"/>
    <property type="molecule type" value="Genomic_DNA"/>
</dbReference>
<accession>A0ABR6KRF6</accession>
<reference evidence="1 2" key="1">
    <citation type="submission" date="2020-08" db="EMBL/GenBank/DDBJ databases">
        <title>Genomic Encyclopedia of Type Strains, Phase IV (KMG-IV): sequencing the most valuable type-strain genomes for metagenomic binning, comparative biology and taxonomic classification.</title>
        <authorList>
            <person name="Goeker M."/>
        </authorList>
    </citation>
    <scope>NUCLEOTIDE SEQUENCE [LARGE SCALE GENOMIC DNA]</scope>
    <source>
        <strain evidence="1 2">DSM 102983</strain>
    </source>
</reference>
<evidence type="ECO:0000313" key="1">
    <source>
        <dbReference type="EMBL" id="MBB4624093.1"/>
    </source>
</evidence>
<dbReference type="Pfam" id="PF00132">
    <property type="entry name" value="Hexapep"/>
    <property type="match status" value="1"/>
</dbReference>
<dbReference type="PANTHER" id="PTHR23416">
    <property type="entry name" value="SIALIC ACID SYNTHASE-RELATED"/>
    <property type="match status" value="1"/>
</dbReference>
<dbReference type="InterPro" id="IPR011004">
    <property type="entry name" value="Trimer_LpxA-like_sf"/>
</dbReference>
<dbReference type="InterPro" id="IPR001451">
    <property type="entry name" value="Hexapep"/>
</dbReference>